<dbReference type="InterPro" id="IPR024311">
    <property type="entry name" value="Lipocalin-like"/>
</dbReference>
<sequence>MIAFLWMLLGACSNDDAGPSYSELLAGTDKKTWRIYSSTLYGNDVLDECFRDDDWIFERNSNVTWRNTTTLCTNQPETQKSTWKISDDGQSLRFFSGTYRVLSLTEDKMELQFPRRGENYVDVFLKQ</sequence>
<evidence type="ECO:0000313" key="3">
    <source>
        <dbReference type="Proteomes" id="UP001319180"/>
    </source>
</evidence>
<evidence type="ECO:0000259" key="1">
    <source>
        <dbReference type="Pfam" id="PF13648"/>
    </source>
</evidence>
<keyword evidence="3" id="KW-1185">Reference proteome</keyword>
<protein>
    <submittedName>
        <fullName evidence="2">Lipocalin family protein</fullName>
    </submittedName>
</protein>
<dbReference type="RefSeq" id="WP_254088999.1">
    <property type="nucleotide sequence ID" value="NZ_JAHESC010000004.1"/>
</dbReference>
<dbReference type="EMBL" id="JAHESC010000004">
    <property type="protein sequence ID" value="MBT1685747.1"/>
    <property type="molecule type" value="Genomic_DNA"/>
</dbReference>
<feature type="domain" description="Lipocalin-like" evidence="1">
    <location>
        <begin position="31"/>
        <end position="111"/>
    </location>
</feature>
<proteinExistence type="predicted"/>
<dbReference type="Proteomes" id="UP001319180">
    <property type="component" value="Unassembled WGS sequence"/>
</dbReference>
<dbReference type="Pfam" id="PF13648">
    <property type="entry name" value="Lipocalin_4"/>
    <property type="match status" value="1"/>
</dbReference>
<evidence type="ECO:0000313" key="2">
    <source>
        <dbReference type="EMBL" id="MBT1685747.1"/>
    </source>
</evidence>
<dbReference type="AlphaFoldDB" id="A0AAP2GC29"/>
<accession>A0AAP2GC29</accession>
<gene>
    <name evidence="2" type="ORF">KK078_04230</name>
</gene>
<organism evidence="2 3">
    <name type="scientific">Dawidia soli</name>
    <dbReference type="NCBI Taxonomy" id="2782352"/>
    <lineage>
        <taxon>Bacteria</taxon>
        <taxon>Pseudomonadati</taxon>
        <taxon>Bacteroidota</taxon>
        <taxon>Cytophagia</taxon>
        <taxon>Cytophagales</taxon>
        <taxon>Chryseotaleaceae</taxon>
        <taxon>Dawidia</taxon>
    </lineage>
</organism>
<reference evidence="2 3" key="1">
    <citation type="submission" date="2021-05" db="EMBL/GenBank/DDBJ databases">
        <title>A Polyphasic approach of four new species of the genus Ohtaekwangia: Ohtaekwangia histidinii sp. nov., Ohtaekwangia cretensis sp. nov., Ohtaekwangia indiensis sp. nov., Ohtaekwangia reichenbachii sp. nov. from diverse environment.</title>
        <authorList>
            <person name="Octaviana S."/>
        </authorList>
    </citation>
    <scope>NUCLEOTIDE SEQUENCE [LARGE SCALE GENOMIC DNA]</scope>
    <source>
        <strain evidence="2 3">PWU37</strain>
    </source>
</reference>
<name>A0AAP2GC29_9BACT</name>
<comment type="caution">
    <text evidence="2">The sequence shown here is derived from an EMBL/GenBank/DDBJ whole genome shotgun (WGS) entry which is preliminary data.</text>
</comment>